<name>A0ABN7W9V0_GIGMA</name>
<protein>
    <submittedName>
        <fullName evidence="1">29241_t:CDS:1</fullName>
    </submittedName>
</protein>
<evidence type="ECO:0000313" key="1">
    <source>
        <dbReference type="EMBL" id="CAG8822507.1"/>
    </source>
</evidence>
<accession>A0ABN7W9V0</accession>
<evidence type="ECO:0000313" key="2">
    <source>
        <dbReference type="Proteomes" id="UP000789901"/>
    </source>
</evidence>
<sequence>KIRKAQQQQKWYHDSQYPLQTFEIGKEVLKYNAKLGSKIGGKLEEKWSGPYKIHEVLRNSPINSGLWTNESKC</sequence>
<reference evidence="1 2" key="1">
    <citation type="submission" date="2021-06" db="EMBL/GenBank/DDBJ databases">
        <authorList>
            <person name="Kallberg Y."/>
            <person name="Tangrot J."/>
            <person name="Rosling A."/>
        </authorList>
    </citation>
    <scope>NUCLEOTIDE SEQUENCE [LARGE SCALE GENOMIC DNA]</scope>
    <source>
        <strain evidence="1 2">120-4 pot B 10/14</strain>
    </source>
</reference>
<feature type="non-terminal residue" evidence="1">
    <location>
        <position position="1"/>
    </location>
</feature>
<gene>
    <name evidence="1" type="ORF">GMARGA_LOCUS28112</name>
</gene>
<organism evidence="1 2">
    <name type="scientific">Gigaspora margarita</name>
    <dbReference type="NCBI Taxonomy" id="4874"/>
    <lineage>
        <taxon>Eukaryota</taxon>
        <taxon>Fungi</taxon>
        <taxon>Fungi incertae sedis</taxon>
        <taxon>Mucoromycota</taxon>
        <taxon>Glomeromycotina</taxon>
        <taxon>Glomeromycetes</taxon>
        <taxon>Diversisporales</taxon>
        <taxon>Gigasporaceae</taxon>
        <taxon>Gigaspora</taxon>
    </lineage>
</organism>
<comment type="caution">
    <text evidence="1">The sequence shown here is derived from an EMBL/GenBank/DDBJ whole genome shotgun (WGS) entry which is preliminary data.</text>
</comment>
<dbReference type="Proteomes" id="UP000789901">
    <property type="component" value="Unassembled WGS sequence"/>
</dbReference>
<dbReference type="EMBL" id="CAJVQB010035409">
    <property type="protein sequence ID" value="CAG8822507.1"/>
    <property type="molecule type" value="Genomic_DNA"/>
</dbReference>
<keyword evidence="2" id="KW-1185">Reference proteome</keyword>
<proteinExistence type="predicted"/>